<evidence type="ECO:0000313" key="2">
    <source>
        <dbReference type="Proteomes" id="UP000028059"/>
    </source>
</evidence>
<keyword evidence="2" id="KW-1185">Reference proteome</keyword>
<gene>
    <name evidence="1" type="ORF">AAA799N04_00556</name>
</gene>
<dbReference type="AlphaFoldDB" id="A0A081RNW3"/>
<protein>
    <submittedName>
        <fullName evidence="1">Uncharacterized protein</fullName>
    </submittedName>
</protein>
<dbReference type="EMBL" id="JOKN01000007">
    <property type="protein sequence ID" value="KEQ56886.1"/>
    <property type="molecule type" value="Genomic_DNA"/>
</dbReference>
<accession>A0A081RNW3</accession>
<organism evidence="1 2">
    <name type="scientific">Marine Group I thaumarchaeote SCGC AAA799-N04</name>
    <dbReference type="NCBI Taxonomy" id="1502293"/>
    <lineage>
        <taxon>Archaea</taxon>
        <taxon>Nitrososphaerota</taxon>
        <taxon>Marine Group I</taxon>
    </lineage>
</organism>
<sequence length="115" mass="12777">MKTRYIILSILGLIVVAMWMVGIPFMGAHPIAILAVPLAIIQMTMVEGNGVVCFESCGPCASWGEDYLPFEDGCRLPESVDDCNYVYPKGEWKFIDNKCVPLNLNHNTVITLEKP</sequence>
<proteinExistence type="predicted"/>
<comment type="caution">
    <text evidence="1">The sequence shown here is derived from an EMBL/GenBank/DDBJ whole genome shotgun (WGS) entry which is preliminary data.</text>
</comment>
<evidence type="ECO:0000313" key="1">
    <source>
        <dbReference type="EMBL" id="KEQ56886.1"/>
    </source>
</evidence>
<dbReference type="Proteomes" id="UP000028059">
    <property type="component" value="Unassembled WGS sequence"/>
</dbReference>
<reference evidence="1 2" key="1">
    <citation type="submission" date="2014-06" db="EMBL/GenBank/DDBJ databases">
        <authorList>
            <person name="Ngugi D.K."/>
            <person name="Blom J."/>
            <person name="Alam I."/>
            <person name="Rashid M."/>
            <person name="Ba Alawi W."/>
            <person name="Zhang G."/>
            <person name="Hikmawan T."/>
            <person name="Guan Y."/>
            <person name="Antunes A."/>
            <person name="Siam R."/>
            <person name="ElDorry H."/>
            <person name="Bajic V."/>
            <person name="Stingl U."/>
        </authorList>
    </citation>
    <scope>NUCLEOTIDE SEQUENCE [LARGE SCALE GENOMIC DNA]</scope>
    <source>
        <strain evidence="1">SCGC AAA799-N04</strain>
    </source>
</reference>
<name>A0A081RNW3_9ARCH</name>